<dbReference type="InterPro" id="IPR036249">
    <property type="entry name" value="Thioredoxin-like_sf"/>
</dbReference>
<feature type="transmembrane region" description="Helical" evidence="13">
    <location>
        <begin position="210"/>
        <end position="229"/>
    </location>
</feature>
<dbReference type="PANTHER" id="PTHR12692">
    <property type="entry name" value="DOLICHYL-DIPHOSPHOOLIGOSACCHARIDE--PROTEIN GLYCOSYLTRANSFERASE-RELATED"/>
    <property type="match status" value="1"/>
</dbReference>
<dbReference type="GO" id="GO:0008250">
    <property type="term" value="C:oligosaccharyltransferase complex"/>
    <property type="evidence" value="ECO:0007669"/>
    <property type="project" value="TreeGrafter"/>
</dbReference>
<dbReference type="AlphaFoldDB" id="A0A482VGJ2"/>
<feature type="chain" id="PRO_5019741411" evidence="14">
    <location>
        <begin position="22"/>
        <end position="314"/>
    </location>
</feature>
<organism evidence="15 16">
    <name type="scientific">Asbolus verrucosus</name>
    <name type="common">Desert ironclad beetle</name>
    <dbReference type="NCBI Taxonomy" id="1661398"/>
    <lineage>
        <taxon>Eukaryota</taxon>
        <taxon>Metazoa</taxon>
        <taxon>Ecdysozoa</taxon>
        <taxon>Arthropoda</taxon>
        <taxon>Hexapoda</taxon>
        <taxon>Insecta</taxon>
        <taxon>Pterygota</taxon>
        <taxon>Neoptera</taxon>
        <taxon>Endopterygota</taxon>
        <taxon>Coleoptera</taxon>
        <taxon>Polyphaga</taxon>
        <taxon>Cucujiformia</taxon>
        <taxon>Tenebrionidae</taxon>
        <taxon>Pimeliinae</taxon>
        <taxon>Asbolus</taxon>
    </lineage>
</organism>
<evidence type="ECO:0000256" key="2">
    <source>
        <dbReference type="ARBA" id="ARBA00004477"/>
    </source>
</evidence>
<dbReference type="EMBL" id="QDEB01100967">
    <property type="protein sequence ID" value="RZC31991.1"/>
    <property type="molecule type" value="Genomic_DNA"/>
</dbReference>
<keyword evidence="8" id="KW-0460">Magnesium</keyword>
<evidence type="ECO:0000256" key="4">
    <source>
        <dbReference type="ARBA" id="ARBA00022448"/>
    </source>
</evidence>
<feature type="transmembrane region" description="Helical" evidence="13">
    <location>
        <begin position="249"/>
        <end position="268"/>
    </location>
</feature>
<evidence type="ECO:0000313" key="16">
    <source>
        <dbReference type="Proteomes" id="UP000292052"/>
    </source>
</evidence>
<dbReference type="SUPFAM" id="SSF52833">
    <property type="entry name" value="Thioredoxin-like"/>
    <property type="match status" value="1"/>
</dbReference>
<comment type="pathway">
    <text evidence="12">Protein modification.</text>
</comment>
<feature type="transmembrane region" description="Helical" evidence="13">
    <location>
        <begin position="280"/>
        <end position="300"/>
    </location>
</feature>
<keyword evidence="16" id="KW-1185">Reference proteome</keyword>
<keyword evidence="7" id="KW-0256">Endoplasmic reticulum</keyword>
<keyword evidence="11" id="KW-1015">Disulfide bond</keyword>
<keyword evidence="10 13" id="KW-0472">Membrane</keyword>
<dbReference type="GO" id="GO:0018279">
    <property type="term" value="P:protein N-linked glycosylation via asparagine"/>
    <property type="evidence" value="ECO:0007669"/>
    <property type="project" value="TreeGrafter"/>
</dbReference>
<evidence type="ECO:0000256" key="1">
    <source>
        <dbReference type="ARBA" id="ARBA00002791"/>
    </source>
</evidence>
<proteinExistence type="inferred from homology"/>
<comment type="function">
    <text evidence="1">Subunit of the oligosaccharyl transferase (OST) complex that catalyzes the initial transfer of a defined glycan (Glc(3)Man(9)GlcNAc(2) in eukaryotes) from the lipid carrier dolichol-pyrophosphate to an asparagine residue within an Asn-X-Ser/Thr consensus motif in nascent polypeptide chains, the first step in protein N-glycosylation. N-glycosylation occurs cotranslationally and the complex associates with the Sec61 complex at the channel-forming translocon complex that mediates protein translocation across the endoplasmic reticulum (ER). All subunits are required for a maximal enzyme activity.</text>
</comment>
<evidence type="ECO:0000313" key="15">
    <source>
        <dbReference type="EMBL" id="RZC31991.1"/>
    </source>
</evidence>
<feature type="transmembrane region" description="Helical" evidence="13">
    <location>
        <begin position="179"/>
        <end position="198"/>
    </location>
</feature>
<reference evidence="15 16" key="1">
    <citation type="submission" date="2017-03" db="EMBL/GenBank/DDBJ databases">
        <title>Genome of the blue death feigning beetle - Asbolus verrucosus.</title>
        <authorList>
            <person name="Rider S.D."/>
        </authorList>
    </citation>
    <scope>NUCLEOTIDE SEQUENCE [LARGE SCALE GENOMIC DNA]</scope>
    <source>
        <strain evidence="15">Butters</strain>
        <tissue evidence="15">Head and leg muscle</tissue>
    </source>
</reference>
<dbReference type="Pfam" id="PF04756">
    <property type="entry name" value="OST3_OST6"/>
    <property type="match status" value="1"/>
</dbReference>
<dbReference type="FunFam" id="3.40.30.10:FF:000009">
    <property type="entry name" value="Tumor suppressor candidate 3"/>
    <property type="match status" value="1"/>
</dbReference>
<sequence>MKALILTIFMLVSIFFYHVDGQTRKQGLSMAERVQQLTDMSNKKAVLRFNGNKFREYIKATPRNYSVIVMFTAMAPQRQCVVCRHASDEFTIVANSFRYSQGYSNKLFFAVVDFDEGSDVFQMLRLNTAPVFIHFPPKGKPKNADTMDISRIGFSAEAIAKWIAERTDIQIRVFRPPNYSGTLALIVLFALVAGFLYLRRNNLDFLYNKNMWGMGSLFFCFAMVSGQMWNHIRGPPFVHKGQNGQIMYVHGSSQDAAVVLGIILLTEAARGKGDPKKRKILAIVGLVLLSVFFSLLLSVFRTKTQGYPYSFLFK</sequence>
<keyword evidence="9 13" id="KW-1133">Transmembrane helix</keyword>
<dbReference type="OrthoDB" id="67566at2759"/>
<comment type="caution">
    <text evidence="15">The sequence shown here is derived from an EMBL/GenBank/DDBJ whole genome shotgun (WGS) entry which is preliminary data.</text>
</comment>
<evidence type="ECO:0000256" key="7">
    <source>
        <dbReference type="ARBA" id="ARBA00022824"/>
    </source>
</evidence>
<protein>
    <submittedName>
        <fullName evidence="15">Tumor suppressor candidate 3</fullName>
    </submittedName>
</protein>
<comment type="subcellular location">
    <subcellularLocation>
        <location evidence="2">Endoplasmic reticulum membrane</location>
        <topology evidence="2">Multi-pass membrane protein</topology>
    </subcellularLocation>
</comment>
<dbReference type="GO" id="GO:0015693">
    <property type="term" value="P:magnesium ion transport"/>
    <property type="evidence" value="ECO:0007669"/>
    <property type="project" value="UniProtKB-ARBA"/>
</dbReference>
<gene>
    <name evidence="15" type="ORF">BDFB_004291</name>
</gene>
<dbReference type="PANTHER" id="PTHR12692:SF0">
    <property type="entry name" value="GH11935P"/>
    <property type="match status" value="1"/>
</dbReference>
<feature type="signal peptide" evidence="14">
    <location>
        <begin position="1"/>
        <end position="21"/>
    </location>
</feature>
<evidence type="ECO:0000256" key="12">
    <source>
        <dbReference type="ARBA" id="ARBA00043952"/>
    </source>
</evidence>
<evidence type="ECO:0000256" key="10">
    <source>
        <dbReference type="ARBA" id="ARBA00023136"/>
    </source>
</evidence>
<accession>A0A482VGJ2</accession>
<dbReference type="Gene3D" id="3.40.30.10">
    <property type="entry name" value="Glutaredoxin"/>
    <property type="match status" value="1"/>
</dbReference>
<comment type="similarity">
    <text evidence="3">Belongs to the OST3/OST6 family.</text>
</comment>
<dbReference type="STRING" id="1661398.A0A482VGJ2"/>
<dbReference type="InterPro" id="IPR021149">
    <property type="entry name" value="OligosaccharylTrfase_OST3/OST6"/>
</dbReference>
<evidence type="ECO:0000256" key="14">
    <source>
        <dbReference type="SAM" id="SignalP"/>
    </source>
</evidence>
<keyword evidence="6 14" id="KW-0732">Signal</keyword>
<evidence type="ECO:0000256" key="13">
    <source>
        <dbReference type="SAM" id="Phobius"/>
    </source>
</evidence>
<evidence type="ECO:0000256" key="6">
    <source>
        <dbReference type="ARBA" id="ARBA00022729"/>
    </source>
</evidence>
<evidence type="ECO:0000256" key="5">
    <source>
        <dbReference type="ARBA" id="ARBA00022692"/>
    </source>
</evidence>
<evidence type="ECO:0000256" key="11">
    <source>
        <dbReference type="ARBA" id="ARBA00023157"/>
    </source>
</evidence>
<name>A0A482VGJ2_ASBVE</name>
<keyword evidence="5 13" id="KW-0812">Transmembrane</keyword>
<keyword evidence="4" id="KW-0813">Transport</keyword>
<evidence type="ECO:0000256" key="3">
    <source>
        <dbReference type="ARBA" id="ARBA00009561"/>
    </source>
</evidence>
<evidence type="ECO:0000256" key="9">
    <source>
        <dbReference type="ARBA" id="ARBA00022989"/>
    </source>
</evidence>
<evidence type="ECO:0000256" key="8">
    <source>
        <dbReference type="ARBA" id="ARBA00022842"/>
    </source>
</evidence>
<dbReference type="Proteomes" id="UP000292052">
    <property type="component" value="Unassembled WGS sequence"/>
</dbReference>